<dbReference type="AlphaFoldDB" id="A0AA40FTP6"/>
<organism evidence="1 2">
    <name type="scientific">Melipona bicolor</name>
    <dbReference type="NCBI Taxonomy" id="60889"/>
    <lineage>
        <taxon>Eukaryota</taxon>
        <taxon>Metazoa</taxon>
        <taxon>Ecdysozoa</taxon>
        <taxon>Arthropoda</taxon>
        <taxon>Hexapoda</taxon>
        <taxon>Insecta</taxon>
        <taxon>Pterygota</taxon>
        <taxon>Neoptera</taxon>
        <taxon>Endopterygota</taxon>
        <taxon>Hymenoptera</taxon>
        <taxon>Apocrita</taxon>
        <taxon>Aculeata</taxon>
        <taxon>Apoidea</taxon>
        <taxon>Anthophila</taxon>
        <taxon>Apidae</taxon>
        <taxon>Melipona</taxon>
    </lineage>
</organism>
<evidence type="ECO:0000313" key="2">
    <source>
        <dbReference type="Proteomes" id="UP001177670"/>
    </source>
</evidence>
<name>A0AA40FTP6_9HYME</name>
<sequence>MIEETLRVPPSSPILFYFVFLLRGITANFDRPRAAARGTWVIDKSAEQTGRASHLNLLDVVSLVHAICLSLVCRCRRRWLDLLLSRVRSSRITRPRQIIQNV</sequence>
<comment type="caution">
    <text evidence="1">The sequence shown here is derived from an EMBL/GenBank/DDBJ whole genome shotgun (WGS) entry which is preliminary data.</text>
</comment>
<keyword evidence="2" id="KW-1185">Reference proteome</keyword>
<dbReference type="Proteomes" id="UP001177670">
    <property type="component" value="Unassembled WGS sequence"/>
</dbReference>
<accession>A0AA40FTP6</accession>
<gene>
    <name evidence="1" type="ORF">K0M31_006396</name>
</gene>
<evidence type="ECO:0000313" key="1">
    <source>
        <dbReference type="EMBL" id="KAK1125058.1"/>
    </source>
</evidence>
<protein>
    <submittedName>
        <fullName evidence="1">Uncharacterized protein</fullName>
    </submittedName>
</protein>
<proteinExistence type="predicted"/>
<reference evidence="1" key="1">
    <citation type="submission" date="2021-10" db="EMBL/GenBank/DDBJ databases">
        <title>Melipona bicolor Genome sequencing and assembly.</title>
        <authorList>
            <person name="Araujo N.S."/>
            <person name="Arias M.C."/>
        </authorList>
    </citation>
    <scope>NUCLEOTIDE SEQUENCE</scope>
    <source>
        <strain evidence="1">USP_2M_L1-L4_2017</strain>
        <tissue evidence="1">Whole body</tissue>
    </source>
</reference>
<dbReference type="EMBL" id="JAHYIQ010000017">
    <property type="protein sequence ID" value="KAK1125058.1"/>
    <property type="molecule type" value="Genomic_DNA"/>
</dbReference>